<dbReference type="InterPro" id="IPR050816">
    <property type="entry name" value="Flavin-dep_Halogenase_NPB"/>
</dbReference>
<keyword evidence="1" id="KW-1133">Transmembrane helix</keyword>
<protein>
    <submittedName>
        <fullName evidence="2">Tryptophan 7-halogenase</fullName>
    </submittedName>
</protein>
<dbReference type="SUPFAM" id="SSF51905">
    <property type="entry name" value="FAD/NAD(P)-binding domain"/>
    <property type="match status" value="1"/>
</dbReference>
<dbReference type="PANTHER" id="PTHR43747">
    <property type="entry name" value="FAD-BINDING PROTEIN"/>
    <property type="match status" value="1"/>
</dbReference>
<dbReference type="EMBL" id="JAUUDS010000003">
    <property type="protein sequence ID" value="MDP1027335.1"/>
    <property type="molecule type" value="Genomic_DNA"/>
</dbReference>
<sequence>MKPPGRVVILGGGSAGWIAANLLAVAWGRHGTAVTLVEAPDIATIGVGEGSTPSLKRFFADIGIAERDWMPRCQATWKVGIRFAGWSPAAPWPDYSHPFTTQVDVHTEDAFILNCRNRRLGHDVPVQPGDFLLNGRLAADGKAPMTPPNFPFRMEYGYHFDAGLLGDYLREVAVGRGVIHRQARVTAVTRADNGDIAALATDRGEAIEGDVFVDCSGFAGLLIERTLGVPFRSFGDNLFNDAAVVMPTPMDRAPPVETVATALSNGWCWTIPLQNRFGNGYVYSSAFTGADAAEAELRGVLGVGDDQPARHLTFRVGQLARHWERNCVAVGLSQGFIEPLEATALHLVLNTVELFVRHYEQGEFSARHRDAFNATISARIEGVRDYIVAHYKLNTRTDTDYWRANAANMALSEPLRRVLDLWFRRGDLAEELRRRSDQTQFGNVSWHCLLAGYGAFPPTGDERRDDVDFFADRGIAAFLDGCSLNFPAQAAALERHRHGR</sequence>
<dbReference type="RefSeq" id="WP_305173040.1">
    <property type="nucleotide sequence ID" value="NZ_JAUUDS010000003.1"/>
</dbReference>
<dbReference type="Proteomes" id="UP001230685">
    <property type="component" value="Unassembled WGS sequence"/>
</dbReference>
<dbReference type="InterPro" id="IPR006905">
    <property type="entry name" value="Flavin_halogenase"/>
</dbReference>
<gene>
    <name evidence="2" type="ORF">Q5H91_08930</name>
</gene>
<dbReference type="Pfam" id="PF04820">
    <property type="entry name" value="Trp_halogenase"/>
    <property type="match status" value="1"/>
</dbReference>
<dbReference type="PIRSF" id="PIRSF011396">
    <property type="entry name" value="Trp_halogenase"/>
    <property type="match status" value="1"/>
</dbReference>
<dbReference type="PANTHER" id="PTHR43747:SF4">
    <property type="entry name" value="FLAVIN-DEPENDENT TRYPTOPHAN HALOGENASE"/>
    <property type="match status" value="1"/>
</dbReference>
<reference evidence="2 3" key="1">
    <citation type="submission" date="2023-07" db="EMBL/GenBank/DDBJ databases">
        <authorList>
            <person name="Kim M.K."/>
        </authorList>
    </citation>
    <scope>NUCLEOTIDE SEQUENCE [LARGE SCALE GENOMIC DNA]</scope>
    <source>
        <strain evidence="2 3">KR1UV-12</strain>
    </source>
</reference>
<evidence type="ECO:0000313" key="3">
    <source>
        <dbReference type="Proteomes" id="UP001230685"/>
    </source>
</evidence>
<proteinExistence type="predicted"/>
<dbReference type="InterPro" id="IPR033856">
    <property type="entry name" value="Trp_halogen"/>
</dbReference>
<dbReference type="Gene3D" id="3.50.50.60">
    <property type="entry name" value="FAD/NAD(P)-binding domain"/>
    <property type="match status" value="1"/>
</dbReference>
<evidence type="ECO:0000256" key="1">
    <source>
        <dbReference type="SAM" id="Phobius"/>
    </source>
</evidence>
<keyword evidence="1" id="KW-0812">Transmembrane</keyword>
<comment type="caution">
    <text evidence="2">The sequence shown here is derived from an EMBL/GenBank/DDBJ whole genome shotgun (WGS) entry which is preliminary data.</text>
</comment>
<feature type="transmembrane region" description="Helical" evidence="1">
    <location>
        <begin position="7"/>
        <end position="27"/>
    </location>
</feature>
<accession>A0ABT9EKF3</accession>
<dbReference type="InterPro" id="IPR036188">
    <property type="entry name" value="FAD/NAD-bd_sf"/>
</dbReference>
<name>A0ABT9EKF3_9SPHN</name>
<keyword evidence="1" id="KW-0472">Membrane</keyword>
<organism evidence="2 3">
    <name type="scientific">Sphingomonas aurea</name>
    <dbReference type="NCBI Taxonomy" id="3063994"/>
    <lineage>
        <taxon>Bacteria</taxon>
        <taxon>Pseudomonadati</taxon>
        <taxon>Pseudomonadota</taxon>
        <taxon>Alphaproteobacteria</taxon>
        <taxon>Sphingomonadales</taxon>
        <taxon>Sphingomonadaceae</taxon>
        <taxon>Sphingomonas</taxon>
    </lineage>
</organism>
<keyword evidence="3" id="KW-1185">Reference proteome</keyword>
<evidence type="ECO:0000313" key="2">
    <source>
        <dbReference type="EMBL" id="MDP1027335.1"/>
    </source>
</evidence>